<dbReference type="InterPro" id="IPR023144">
    <property type="entry name" value="Phe_NH3-lyase_shielding_dom_sf"/>
</dbReference>
<evidence type="ECO:0000256" key="1">
    <source>
        <dbReference type="ARBA" id="ARBA00007238"/>
    </source>
</evidence>
<dbReference type="PANTHER" id="PTHR10362">
    <property type="entry name" value="HISTIDINE AMMONIA-LYASE"/>
    <property type="match status" value="1"/>
</dbReference>
<dbReference type="InterPro" id="IPR005922">
    <property type="entry name" value="Phe_NH3-lyase"/>
</dbReference>
<dbReference type="EMBL" id="CAJPDS010000139">
    <property type="protein sequence ID" value="CAF9939866.1"/>
    <property type="molecule type" value="Genomic_DNA"/>
</dbReference>
<organism evidence="3 4">
    <name type="scientific">Heterodermia speciosa</name>
    <dbReference type="NCBI Taxonomy" id="116794"/>
    <lineage>
        <taxon>Eukaryota</taxon>
        <taxon>Fungi</taxon>
        <taxon>Dikarya</taxon>
        <taxon>Ascomycota</taxon>
        <taxon>Pezizomycotina</taxon>
        <taxon>Lecanoromycetes</taxon>
        <taxon>OSLEUM clade</taxon>
        <taxon>Lecanoromycetidae</taxon>
        <taxon>Caliciales</taxon>
        <taxon>Physciaceae</taxon>
        <taxon>Heterodermia</taxon>
    </lineage>
</organism>
<comment type="similarity">
    <text evidence="1 2">Belongs to the PAL/histidase family.</text>
</comment>
<proteinExistence type="inferred from homology"/>
<dbReference type="Gene3D" id="1.20.200.10">
    <property type="entry name" value="Fumarase/aspartase (Central domain)"/>
    <property type="match status" value="1"/>
</dbReference>
<evidence type="ECO:0000256" key="2">
    <source>
        <dbReference type="RuleBase" id="RU003954"/>
    </source>
</evidence>
<dbReference type="NCBIfam" id="TIGR01226">
    <property type="entry name" value="phe_am_lyase"/>
    <property type="match status" value="1"/>
</dbReference>
<dbReference type="Gene3D" id="1.10.275.10">
    <property type="entry name" value="Fumarase/aspartase (N-terminal domain)"/>
    <property type="match status" value="1"/>
</dbReference>
<dbReference type="Pfam" id="PF00221">
    <property type="entry name" value="Lyase_aromatic"/>
    <property type="match status" value="1"/>
</dbReference>
<comment type="caution">
    <text evidence="3">The sequence shown here is derived from an EMBL/GenBank/DDBJ whole genome shotgun (WGS) entry which is preliminary data.</text>
</comment>
<dbReference type="InterPro" id="IPR008948">
    <property type="entry name" value="L-Aspartase-like"/>
</dbReference>
<dbReference type="InterPro" id="IPR001106">
    <property type="entry name" value="Aromatic_Lyase"/>
</dbReference>
<dbReference type="PROSITE" id="PS00488">
    <property type="entry name" value="PAL_HISTIDASE"/>
    <property type="match status" value="1"/>
</dbReference>
<dbReference type="InterPro" id="IPR022313">
    <property type="entry name" value="Phe/His_NH3-lyase_AS"/>
</dbReference>
<dbReference type="Gene3D" id="1.10.274.20">
    <property type="entry name" value="Phenylalanine ammonia-lyase 1, domain 3"/>
    <property type="match status" value="1"/>
</dbReference>
<dbReference type="GO" id="GO:0016841">
    <property type="term" value="F:ammonia-lyase activity"/>
    <property type="evidence" value="ECO:0007669"/>
    <property type="project" value="InterPro"/>
</dbReference>
<sequence length="710" mass="76801">MVMAGWDRLLGLIDGKGTDVLVNGEALRLAKVIAVARYGASANPSEDIIPRVRASSEYLTRRLALGDCVYGVNTGFGGSADTRTDDTHGLQRSLIEMLQYGIVDLPEEPVRLPSSPTFARALPNTDSSSTTTMPEAWVRALILIRINSLASGNSGVRQELIYGIANLLRHNVIPVVPLRGSISASGDLSPLSYIAGTIQGSPKIKVWANDQQTGRRTIVTAKAALEVSSLTPVELGPKEGLAIVNGTAASAGVAALALHDAHCLAVLSQVLTAMGVEALRGTSESFAPFIAAVRPHPGQIETAHNISSFLKDSNLTVSHLTNDPAYVDEGLLRQDRYPIRTSSQWLGPQLEDLLLAHQQLFTEINSTTDNPLIDPVGEKIYHGGNFQAMAVSSAMEKTRRCLQAIGRMLFTQCTELINPTLNNGLPPNLTADEPSKSFLMKGIDIGVAALQAELGFLSGSIVSHVQTAEMSNQALNSMALVSARYTHTALDVLFQLSSYYLFALCQALDLRAMQHHFLSILQPAFEKSAQTLLVSSIALSSLEKLNVILWPAFQKELHSHTNLDSVHRIRKTVTALQPLILEHVNKSALYLPRTLERWTREVTAVATQIYTTTRAEYIENPDATALLGAASKRMYVFVRREIGVGFVSGDGEYGGSRVGGEDRTDQGTLGDSVSKIYRCLRQGSGFVPVMECLREAIREEKGLGVGKAKL</sequence>
<dbReference type="AlphaFoldDB" id="A0A8H3J358"/>
<dbReference type="Proteomes" id="UP000664521">
    <property type="component" value="Unassembled WGS sequence"/>
</dbReference>
<dbReference type="InterPro" id="IPR024083">
    <property type="entry name" value="Fumarase/histidase_N"/>
</dbReference>
<dbReference type="SUPFAM" id="SSF48557">
    <property type="entry name" value="L-aspartase-like"/>
    <property type="match status" value="1"/>
</dbReference>
<accession>A0A8H3J358</accession>
<dbReference type="GO" id="GO:0006559">
    <property type="term" value="P:L-phenylalanine catabolic process"/>
    <property type="evidence" value="ECO:0007669"/>
    <property type="project" value="InterPro"/>
</dbReference>
<dbReference type="GO" id="GO:0005737">
    <property type="term" value="C:cytoplasm"/>
    <property type="evidence" value="ECO:0007669"/>
    <property type="project" value="InterPro"/>
</dbReference>
<dbReference type="CDD" id="cd00332">
    <property type="entry name" value="PAL-HAL"/>
    <property type="match status" value="1"/>
</dbReference>
<dbReference type="OrthoDB" id="10051290at2759"/>
<keyword evidence="4" id="KW-1185">Reference proteome</keyword>
<evidence type="ECO:0000313" key="4">
    <source>
        <dbReference type="Proteomes" id="UP000664521"/>
    </source>
</evidence>
<evidence type="ECO:0000313" key="3">
    <source>
        <dbReference type="EMBL" id="CAF9939866.1"/>
    </source>
</evidence>
<gene>
    <name evidence="3" type="ORF">HETSPECPRED_001920</name>
</gene>
<protein>
    <recommendedName>
        <fullName evidence="5">Phenylalanine ammonia-lyase</fullName>
    </recommendedName>
</protein>
<name>A0A8H3J358_9LECA</name>
<reference evidence="3" key="1">
    <citation type="submission" date="2021-03" db="EMBL/GenBank/DDBJ databases">
        <authorList>
            <person name="Tagirdzhanova G."/>
        </authorList>
    </citation>
    <scope>NUCLEOTIDE SEQUENCE</scope>
</reference>
<evidence type="ECO:0008006" key="5">
    <source>
        <dbReference type="Google" id="ProtNLM"/>
    </source>
</evidence>
<keyword evidence="2" id="KW-0456">Lyase</keyword>